<dbReference type="InterPro" id="IPR050179">
    <property type="entry name" value="Trans_hexapeptide_repeat"/>
</dbReference>
<dbReference type="Gene3D" id="2.160.10.10">
    <property type="entry name" value="Hexapeptide repeat proteins"/>
    <property type="match status" value="1"/>
</dbReference>
<dbReference type="PANTHER" id="PTHR43300:SF7">
    <property type="entry name" value="UDP-N-ACETYLBACILLOSAMINE N-ACETYLTRANSFERASE"/>
    <property type="match status" value="1"/>
</dbReference>
<dbReference type="AlphaFoldDB" id="A0A139LVK2"/>
<name>A0A139LVK2_9BACE</name>
<evidence type="ECO:0000256" key="1">
    <source>
        <dbReference type="ARBA" id="ARBA00007274"/>
    </source>
</evidence>
<accession>A0A139LVK2</accession>
<dbReference type="InterPro" id="IPR020019">
    <property type="entry name" value="AcTrfase_PglD-like"/>
</dbReference>
<organism evidence="5">
    <name type="scientific">Bacteroides intestinalis</name>
    <dbReference type="NCBI Taxonomy" id="329854"/>
    <lineage>
        <taxon>Bacteria</taxon>
        <taxon>Pseudomonadati</taxon>
        <taxon>Bacteroidota</taxon>
        <taxon>Bacteroidia</taxon>
        <taxon>Bacteroidales</taxon>
        <taxon>Bacteroidaceae</taxon>
        <taxon>Bacteroides</taxon>
    </lineage>
</organism>
<feature type="site" description="Increases basicity of active site His" evidence="2">
    <location>
        <position position="157"/>
    </location>
</feature>
<dbReference type="PANTHER" id="PTHR43300">
    <property type="entry name" value="ACETYLTRANSFERASE"/>
    <property type="match status" value="1"/>
</dbReference>
<evidence type="ECO:0000313" key="5">
    <source>
        <dbReference type="EMBL" id="KXT55478.1"/>
    </source>
</evidence>
<dbReference type="Pfam" id="PF00132">
    <property type="entry name" value="Hexapep"/>
    <property type="match status" value="1"/>
</dbReference>
<feature type="active site" description="Proton acceptor" evidence="2">
    <location>
        <position position="156"/>
    </location>
</feature>
<protein>
    <submittedName>
        <fullName evidence="5">Sugar O-acyltransferase, sialic acid O-acetyltransferase NeuD family</fullName>
    </submittedName>
</protein>
<dbReference type="Gene3D" id="3.40.50.20">
    <property type="match status" value="1"/>
</dbReference>
<dbReference type="CDD" id="cd03360">
    <property type="entry name" value="LbH_AT_putative"/>
    <property type="match status" value="1"/>
</dbReference>
<dbReference type="PATRIC" id="fig|329854.7.peg.85"/>
<dbReference type="InterPro" id="IPR011004">
    <property type="entry name" value="Trimer_LpxA-like_sf"/>
</dbReference>
<comment type="caution">
    <text evidence="5">The sequence shown here is derived from an EMBL/GenBank/DDBJ whole genome shotgun (WGS) entry which is preliminary data.</text>
</comment>
<comment type="similarity">
    <text evidence="1">Belongs to the transferase hexapeptide repeat family.</text>
</comment>
<keyword evidence="5" id="KW-0012">Acyltransferase</keyword>
<dbReference type="EMBL" id="LTDF01000004">
    <property type="protein sequence ID" value="KXT55478.1"/>
    <property type="molecule type" value="Genomic_DNA"/>
</dbReference>
<evidence type="ECO:0000256" key="2">
    <source>
        <dbReference type="PIRSR" id="PIRSR620019-1"/>
    </source>
</evidence>
<dbReference type="InterPro" id="IPR041561">
    <property type="entry name" value="PglD_N"/>
</dbReference>
<reference evidence="5 6" key="1">
    <citation type="submission" date="2016-02" db="EMBL/GenBank/DDBJ databases">
        <authorList>
            <person name="Wen L."/>
            <person name="He K."/>
            <person name="Yang H."/>
        </authorList>
    </citation>
    <scope>NUCLEOTIDE SEQUENCE [LARGE SCALE GENOMIC DNA]</scope>
    <source>
        <strain evidence="5 6">KLE1704</strain>
    </source>
</reference>
<proteinExistence type="inferred from homology"/>
<evidence type="ECO:0000256" key="3">
    <source>
        <dbReference type="PIRSR" id="PIRSR620019-2"/>
    </source>
</evidence>
<dbReference type="SUPFAM" id="SSF51161">
    <property type="entry name" value="Trimeric LpxA-like enzymes"/>
    <property type="match status" value="1"/>
</dbReference>
<dbReference type="GO" id="GO:0016746">
    <property type="term" value="F:acyltransferase activity"/>
    <property type="evidence" value="ECO:0007669"/>
    <property type="project" value="UniProtKB-KW"/>
</dbReference>
<dbReference type="InterPro" id="IPR001451">
    <property type="entry name" value="Hexapep"/>
</dbReference>
<keyword evidence="5" id="KW-0808">Transferase</keyword>
<dbReference type="Pfam" id="PF17836">
    <property type="entry name" value="PglD_N"/>
    <property type="match status" value="1"/>
</dbReference>
<dbReference type="Proteomes" id="UP000070319">
    <property type="component" value="Unassembled WGS sequence"/>
</dbReference>
<feature type="binding site" evidence="3">
    <location>
        <position position="90"/>
    </location>
    <ligand>
        <name>substrate</name>
    </ligand>
</feature>
<evidence type="ECO:0000313" key="6">
    <source>
        <dbReference type="Proteomes" id="UP000070319"/>
    </source>
</evidence>
<gene>
    <name evidence="5" type="ORF">HMPREF2531_00084</name>
</gene>
<feature type="domain" description="PglD N-terminal" evidence="4">
    <location>
        <begin position="22"/>
        <end position="100"/>
    </location>
</feature>
<evidence type="ECO:0000259" key="4">
    <source>
        <dbReference type="Pfam" id="PF17836"/>
    </source>
</evidence>
<sequence length="227" mass="25004">MKTLCPPFLINELSIKNINMKKLIIIGAGGMGRTMYSNALESVGYGTEFIVKGFLNDFPSLDQFENYPPIIGTIENYQPQDEDVFVCSIGDKQRKQCIEKIQGRGGEFINLIHQTARFYTNAKLGKGNFIGAYTVIGNDAQIGDFNMIQSYTVIGHDDKIGNWNRIDTHVTCVGGIIIENHVNIHTSAVISHNVVVESEANVGACSFVIRRVKSGTTVFGNPAKKLV</sequence>